<dbReference type="InterPro" id="IPR037523">
    <property type="entry name" value="VOC_core"/>
</dbReference>
<evidence type="ECO:0000313" key="4">
    <source>
        <dbReference type="Proteomes" id="UP000325466"/>
    </source>
</evidence>
<dbReference type="EMBL" id="CP106982">
    <property type="protein sequence ID" value="UYF92169.1"/>
    <property type="molecule type" value="Genomic_DNA"/>
</dbReference>
<protein>
    <submittedName>
        <fullName evidence="3">VOC family protein</fullName>
    </submittedName>
</protein>
<organism evidence="3 5">
    <name type="scientific">Rhodococcus aetherivorans</name>
    <dbReference type="NCBI Taxonomy" id="191292"/>
    <lineage>
        <taxon>Bacteria</taxon>
        <taxon>Bacillati</taxon>
        <taxon>Actinomycetota</taxon>
        <taxon>Actinomycetes</taxon>
        <taxon>Mycobacteriales</taxon>
        <taxon>Nocardiaceae</taxon>
        <taxon>Rhodococcus</taxon>
    </lineage>
</organism>
<dbReference type="RefSeq" id="WP_006935029.1">
    <property type="nucleotide sequence ID" value="NZ_BAAAYP010000012.1"/>
</dbReference>
<gene>
    <name evidence="3" type="ORF">OCS65_16860</name>
    <name evidence="2" type="ORF">RAJCM14343_2462</name>
</gene>
<reference evidence="3" key="3">
    <citation type="submission" date="2022-09" db="EMBL/GenBank/DDBJ databases">
        <title>The genome sequence of Rhodococcus aetherivorans N1.</title>
        <authorList>
            <person name="Jiang W."/>
        </authorList>
    </citation>
    <scope>NUCLEOTIDE SEQUENCE</scope>
    <source>
        <strain evidence="3">N1</strain>
    </source>
</reference>
<keyword evidence="4" id="KW-1185">Reference proteome</keyword>
<dbReference type="SUPFAM" id="SSF54593">
    <property type="entry name" value="Glyoxalase/Bleomycin resistance protein/Dihydroxybiphenyl dioxygenase"/>
    <property type="match status" value="1"/>
</dbReference>
<dbReference type="PANTHER" id="PTHR35908:SF1">
    <property type="entry name" value="CONSERVED PROTEIN"/>
    <property type="match status" value="1"/>
</dbReference>
<dbReference type="AlphaFoldDB" id="A0A059MS05"/>
<dbReference type="InterPro" id="IPR041581">
    <property type="entry name" value="Glyoxalase_6"/>
</dbReference>
<sequence length="125" mass="13633">MSRPAIALQVYVLDTPDPSGLASFYAVLLGWDIDDAATDDDWVQLRAPAGGGLAFQLAPEFTPSTWPDDRVGLQAHLDLEVDDLDAAEEWVLRHGATRVVGPNPSPTFRTYRDPSGHLFCLVRSA</sequence>
<dbReference type="Proteomes" id="UP001163947">
    <property type="component" value="Chromosome"/>
</dbReference>
<evidence type="ECO:0000313" key="2">
    <source>
        <dbReference type="EMBL" id="GES37208.1"/>
    </source>
</evidence>
<dbReference type="PANTHER" id="PTHR35908">
    <property type="entry name" value="HYPOTHETICAL FUSION PROTEIN"/>
    <property type="match status" value="1"/>
</dbReference>
<reference evidence="2 4" key="1">
    <citation type="journal article" date="2018" name="Biodegradation">
        <title>1,4-Dioxane degradation characteristics of Rhodococcus aetherivorans JCM 14343.</title>
        <authorList>
            <person name="Inoue D."/>
            <person name="Tsunoda T."/>
            <person name="Yamamoto N."/>
            <person name="Ike M."/>
            <person name="Sei K."/>
        </authorList>
    </citation>
    <scope>NUCLEOTIDE SEQUENCE [LARGE SCALE GENOMIC DNA]</scope>
    <source>
        <strain evidence="2 4">JCM 14343</strain>
    </source>
</reference>
<dbReference type="Pfam" id="PF18029">
    <property type="entry name" value="Glyoxalase_6"/>
    <property type="match status" value="1"/>
</dbReference>
<dbReference type="EMBL" id="BLAH01000083">
    <property type="protein sequence ID" value="GES37208.1"/>
    <property type="molecule type" value="Genomic_DNA"/>
</dbReference>
<reference evidence="2" key="2">
    <citation type="submission" date="2019-10" db="EMBL/GenBank/DDBJ databases">
        <title>Draft genome sequence of Rhodococcus aetherivorans JCM 14343.</title>
        <authorList>
            <person name="Inoue D."/>
            <person name="Nakazawa M."/>
            <person name="Yamamoto N."/>
            <person name="Sei K."/>
            <person name="Ike M."/>
        </authorList>
    </citation>
    <scope>NUCLEOTIDE SEQUENCE</scope>
    <source>
        <strain evidence="2">JCM 14343</strain>
    </source>
</reference>
<accession>N1M2K2</accession>
<evidence type="ECO:0000313" key="5">
    <source>
        <dbReference type="Proteomes" id="UP001163947"/>
    </source>
</evidence>
<dbReference type="GeneID" id="83622123"/>
<evidence type="ECO:0000313" key="3">
    <source>
        <dbReference type="EMBL" id="UYF92169.1"/>
    </source>
</evidence>
<name>A0A059MS05_9NOCA</name>
<feature type="domain" description="VOC" evidence="1">
    <location>
        <begin position="7"/>
        <end position="124"/>
    </location>
</feature>
<evidence type="ECO:0000259" key="1">
    <source>
        <dbReference type="PROSITE" id="PS51819"/>
    </source>
</evidence>
<dbReference type="CDD" id="cd06587">
    <property type="entry name" value="VOC"/>
    <property type="match status" value="1"/>
</dbReference>
<dbReference type="InterPro" id="IPR029068">
    <property type="entry name" value="Glyas_Bleomycin-R_OHBP_Dase"/>
</dbReference>
<accession>A0A059MS05</accession>
<dbReference type="PROSITE" id="PS51819">
    <property type="entry name" value="VOC"/>
    <property type="match status" value="1"/>
</dbReference>
<dbReference type="Gene3D" id="3.10.180.10">
    <property type="entry name" value="2,3-Dihydroxybiphenyl 1,2-Dioxygenase, domain 1"/>
    <property type="match status" value="1"/>
</dbReference>
<dbReference type="KEGG" id="rav:AAT18_12085"/>
<proteinExistence type="predicted"/>
<accession>A0A0F6VIK1</accession>
<dbReference type="Proteomes" id="UP000325466">
    <property type="component" value="Unassembled WGS sequence"/>
</dbReference>